<keyword evidence="6" id="KW-0808">Transferase</keyword>
<evidence type="ECO:0000256" key="9">
    <source>
        <dbReference type="ARBA" id="ARBA00022840"/>
    </source>
</evidence>
<dbReference type="SUPFAM" id="SSF56112">
    <property type="entry name" value="Protein kinase-like (PK-like)"/>
    <property type="match status" value="1"/>
</dbReference>
<dbReference type="Pfam" id="PF00069">
    <property type="entry name" value="Pkinase"/>
    <property type="match status" value="1"/>
</dbReference>
<comment type="subcellular location">
    <subcellularLocation>
        <location evidence="1">Cytoplasm</location>
    </subcellularLocation>
</comment>
<accession>A0A6A5KAS7</accession>
<feature type="compositionally biased region" description="Polar residues" evidence="12">
    <location>
        <begin position="1013"/>
        <end position="1026"/>
    </location>
</feature>
<evidence type="ECO:0000256" key="10">
    <source>
        <dbReference type="ARBA" id="ARBA00047899"/>
    </source>
</evidence>
<reference evidence="14" key="1">
    <citation type="submission" date="2020-01" db="EMBL/GenBank/DDBJ databases">
        <authorList>
            <consortium name="DOE Joint Genome Institute"/>
            <person name="Haridas S."/>
            <person name="Albert R."/>
            <person name="Binder M."/>
            <person name="Bloem J."/>
            <person name="Labutti K."/>
            <person name="Salamov A."/>
            <person name="Andreopoulos B."/>
            <person name="Baker S.E."/>
            <person name="Barry K."/>
            <person name="Bills G."/>
            <person name="Bluhm B.H."/>
            <person name="Cannon C."/>
            <person name="Castanera R."/>
            <person name="Culley D.E."/>
            <person name="Daum C."/>
            <person name="Ezra D."/>
            <person name="Gonzalez J.B."/>
            <person name="Henrissat B."/>
            <person name="Kuo A."/>
            <person name="Liang C."/>
            <person name="Lipzen A."/>
            <person name="Lutzoni F."/>
            <person name="Magnuson J."/>
            <person name="Mondo S."/>
            <person name="Nolan M."/>
            <person name="Ohm R."/>
            <person name="Pangilinan J."/>
            <person name="Park H.-J."/>
            <person name="Ramirez L."/>
            <person name="Alfaro M."/>
            <person name="Sun H."/>
            <person name="Tritt A."/>
            <person name="Yoshinaga Y."/>
            <person name="Zwiers L.-H."/>
            <person name="Turgeon B.G."/>
            <person name="Goodwin S.B."/>
            <person name="Spatafora J.W."/>
            <person name="Crous P.W."/>
            <person name="Grigoriev I.V."/>
        </authorList>
    </citation>
    <scope>NUCLEOTIDE SEQUENCE</scope>
    <source>
        <strain evidence="14">P77</strain>
    </source>
</reference>
<evidence type="ECO:0000256" key="4">
    <source>
        <dbReference type="ARBA" id="ARBA00022527"/>
    </source>
</evidence>
<evidence type="ECO:0000256" key="12">
    <source>
        <dbReference type="SAM" id="MobiDB-lite"/>
    </source>
</evidence>
<comment type="catalytic activity">
    <reaction evidence="10">
        <text>L-threonyl-[protein] + ATP = O-phospho-L-threonyl-[protein] + ADP + H(+)</text>
        <dbReference type="Rhea" id="RHEA:46608"/>
        <dbReference type="Rhea" id="RHEA-COMP:11060"/>
        <dbReference type="Rhea" id="RHEA-COMP:11605"/>
        <dbReference type="ChEBI" id="CHEBI:15378"/>
        <dbReference type="ChEBI" id="CHEBI:30013"/>
        <dbReference type="ChEBI" id="CHEBI:30616"/>
        <dbReference type="ChEBI" id="CHEBI:61977"/>
        <dbReference type="ChEBI" id="CHEBI:456216"/>
        <dbReference type="EC" id="2.7.11.1"/>
    </reaction>
</comment>
<dbReference type="OrthoDB" id="2018507at2759"/>
<dbReference type="GO" id="GO:0004674">
    <property type="term" value="F:protein serine/threonine kinase activity"/>
    <property type="evidence" value="ECO:0007669"/>
    <property type="project" value="UniProtKB-KW"/>
</dbReference>
<feature type="compositionally biased region" description="Basic residues" evidence="12">
    <location>
        <begin position="723"/>
        <end position="737"/>
    </location>
</feature>
<dbReference type="EC" id="2.7.11.1" evidence="2"/>
<dbReference type="InterPro" id="IPR011009">
    <property type="entry name" value="Kinase-like_dom_sf"/>
</dbReference>
<dbReference type="AlphaFoldDB" id="A0A6A5KAS7"/>
<keyword evidence="7" id="KW-0547">Nucleotide-binding</keyword>
<dbReference type="Proteomes" id="UP000800040">
    <property type="component" value="Unassembled WGS sequence"/>
</dbReference>
<dbReference type="GO" id="GO:0005737">
    <property type="term" value="C:cytoplasm"/>
    <property type="evidence" value="ECO:0007669"/>
    <property type="project" value="UniProtKB-SubCell"/>
</dbReference>
<feature type="compositionally biased region" description="Polar residues" evidence="12">
    <location>
        <begin position="771"/>
        <end position="786"/>
    </location>
</feature>
<feature type="compositionally biased region" description="Low complexity" evidence="12">
    <location>
        <begin position="988"/>
        <end position="999"/>
    </location>
</feature>
<feature type="region of interest" description="Disordered" evidence="12">
    <location>
        <begin position="480"/>
        <end position="1028"/>
    </location>
</feature>
<keyword evidence="4" id="KW-0723">Serine/threonine-protein kinase</keyword>
<feature type="compositionally biased region" description="Basic and acidic residues" evidence="12">
    <location>
        <begin position="702"/>
        <end position="722"/>
    </location>
</feature>
<evidence type="ECO:0000256" key="5">
    <source>
        <dbReference type="ARBA" id="ARBA00022553"/>
    </source>
</evidence>
<evidence type="ECO:0000256" key="2">
    <source>
        <dbReference type="ARBA" id="ARBA00012513"/>
    </source>
</evidence>
<dbReference type="PROSITE" id="PS50011">
    <property type="entry name" value="PROTEIN_KINASE_DOM"/>
    <property type="match status" value="1"/>
</dbReference>
<gene>
    <name evidence="14" type="ORF">BDW02DRAFT_600138</name>
</gene>
<organism evidence="14 15">
    <name type="scientific">Decorospora gaudefroyi</name>
    <dbReference type="NCBI Taxonomy" id="184978"/>
    <lineage>
        <taxon>Eukaryota</taxon>
        <taxon>Fungi</taxon>
        <taxon>Dikarya</taxon>
        <taxon>Ascomycota</taxon>
        <taxon>Pezizomycotina</taxon>
        <taxon>Dothideomycetes</taxon>
        <taxon>Pleosporomycetidae</taxon>
        <taxon>Pleosporales</taxon>
        <taxon>Pleosporineae</taxon>
        <taxon>Pleosporaceae</taxon>
        <taxon>Decorospora</taxon>
    </lineage>
</organism>
<feature type="compositionally biased region" description="Low complexity" evidence="12">
    <location>
        <begin position="955"/>
        <end position="966"/>
    </location>
</feature>
<feature type="compositionally biased region" description="Low complexity" evidence="12">
    <location>
        <begin position="488"/>
        <end position="507"/>
    </location>
</feature>
<feature type="compositionally biased region" description="Pro residues" evidence="12">
    <location>
        <begin position="394"/>
        <end position="404"/>
    </location>
</feature>
<feature type="compositionally biased region" description="Basic and acidic residues" evidence="12">
    <location>
        <begin position="747"/>
        <end position="768"/>
    </location>
</feature>
<evidence type="ECO:0000313" key="15">
    <source>
        <dbReference type="Proteomes" id="UP000800040"/>
    </source>
</evidence>
<feature type="compositionally biased region" description="Polar residues" evidence="12">
    <location>
        <begin position="520"/>
        <end position="532"/>
    </location>
</feature>
<keyword evidence="5" id="KW-0597">Phosphoprotein</keyword>
<feature type="compositionally biased region" description="Basic and acidic residues" evidence="12">
    <location>
        <begin position="814"/>
        <end position="833"/>
    </location>
</feature>
<feature type="compositionally biased region" description="Polar residues" evidence="12">
    <location>
        <begin position="617"/>
        <end position="632"/>
    </location>
</feature>
<keyword evidence="15" id="KW-1185">Reference proteome</keyword>
<proteinExistence type="predicted"/>
<feature type="domain" description="Protein kinase" evidence="13">
    <location>
        <begin position="48"/>
        <end position="330"/>
    </location>
</feature>
<feature type="region of interest" description="Disordered" evidence="12">
    <location>
        <begin position="378"/>
        <end position="417"/>
    </location>
</feature>
<protein>
    <recommendedName>
        <fullName evidence="2">non-specific serine/threonine protein kinase</fullName>
        <ecNumber evidence="2">2.7.11.1</ecNumber>
    </recommendedName>
</protein>
<keyword evidence="3" id="KW-0963">Cytoplasm</keyword>
<dbReference type="InterPro" id="IPR008271">
    <property type="entry name" value="Ser/Thr_kinase_AS"/>
</dbReference>
<name>A0A6A5KAS7_9PLEO</name>
<evidence type="ECO:0000256" key="1">
    <source>
        <dbReference type="ARBA" id="ARBA00004496"/>
    </source>
</evidence>
<evidence type="ECO:0000256" key="11">
    <source>
        <dbReference type="ARBA" id="ARBA00048679"/>
    </source>
</evidence>
<dbReference type="InterPro" id="IPR000719">
    <property type="entry name" value="Prot_kinase_dom"/>
</dbReference>
<evidence type="ECO:0000259" key="13">
    <source>
        <dbReference type="PROSITE" id="PS50011"/>
    </source>
</evidence>
<dbReference type="FunFam" id="1.10.510.10:FF:000441">
    <property type="entry name" value="Serine/threonine protein kinase"/>
    <property type="match status" value="1"/>
</dbReference>
<dbReference type="GO" id="GO:0007015">
    <property type="term" value="P:actin filament organization"/>
    <property type="evidence" value="ECO:0007669"/>
    <property type="project" value="TreeGrafter"/>
</dbReference>
<feature type="compositionally biased region" description="Pro residues" evidence="12">
    <location>
        <begin position="352"/>
        <end position="363"/>
    </location>
</feature>
<evidence type="ECO:0000256" key="6">
    <source>
        <dbReference type="ARBA" id="ARBA00022679"/>
    </source>
</evidence>
<dbReference type="GO" id="GO:0000147">
    <property type="term" value="P:actin cortical patch assembly"/>
    <property type="evidence" value="ECO:0007669"/>
    <property type="project" value="TreeGrafter"/>
</dbReference>
<evidence type="ECO:0000256" key="7">
    <source>
        <dbReference type="ARBA" id="ARBA00022741"/>
    </source>
</evidence>
<dbReference type="GO" id="GO:0005524">
    <property type="term" value="F:ATP binding"/>
    <property type="evidence" value="ECO:0007669"/>
    <property type="project" value="UniProtKB-KW"/>
</dbReference>
<evidence type="ECO:0000313" key="14">
    <source>
        <dbReference type="EMBL" id="KAF1832197.1"/>
    </source>
</evidence>
<dbReference type="PANTHER" id="PTHR22967">
    <property type="entry name" value="SERINE/THREONINE PROTEIN KINASE"/>
    <property type="match status" value="1"/>
</dbReference>
<feature type="region of interest" description="Disordered" evidence="12">
    <location>
        <begin position="334"/>
        <end position="363"/>
    </location>
</feature>
<dbReference type="SMART" id="SM00220">
    <property type="entry name" value="S_TKc"/>
    <property type="match status" value="1"/>
</dbReference>
<dbReference type="CDD" id="cd14037">
    <property type="entry name" value="STKc_NAK_like"/>
    <property type="match status" value="1"/>
</dbReference>
<evidence type="ECO:0000256" key="3">
    <source>
        <dbReference type="ARBA" id="ARBA00022490"/>
    </source>
</evidence>
<dbReference type="PANTHER" id="PTHR22967:SF57">
    <property type="entry name" value="AUXILIN, ISOFORM A-RELATED"/>
    <property type="match status" value="1"/>
</dbReference>
<sequence>MAARYAPSAAVPMAQAAAYRAPAPMAVSHAPPGTFAPGTKVQVGNHRVTIEKYLSEGGFAHVYLVRVPKSDNGTPETAVLKRVACADKDALANMRTEVETMKKLKGHSKIVTYMDSHASQLKTGGYEVFLLMEYCSGGGLIDFMNTRLQHRLTEPEILHIFSDVVEGVATMHYLKPPLLHRDLKVENVLITTVAGNKIYKLCDFGSTAPPRPAATTAAEGRLIEDDVQRHTTLQYRSPEMIDVYRKQPIDEKSDIWALGVLLYKLCYYTTPFEEVGQMAILNATFKYPTYPQFSDRTKKLIGSMLRENPQHRPNIYQVVAEVCSMRHRAIPIKDIYSGRTQSEARRNQQLPPTEPQVSSPPPVVGLQRVAPVVQVQQLPEITPMRRGRPTGPAQQPPAARPSPSPMRGTNSDPFAALDSQDVQVRRAAADELASRFPSLDEFSLLHDRGQKFEFGETPASSDPVLTKRVTEALADEAFASPPMSKVDSTPGVKPSSTVSSTGVSRTTSLRKSKPYEAKSSPRSSNPNIQQPIPQRVGMISTGVQTSPRSSPAPAPPQKFPEANNRPIWKVPMASHHNRAMSQPRALERPQGSPSMGSPSLKPEFALPARPSYDSRSKSQLSIPKSPASSRPSLESHRPSTMELGSAIDRSRSANSNARPVSMHVESNLDYLRDREMAPGRSFDAPSLQRRTTSNAIDDSESDDKKVRSSIDFLRTIEQDEHGLKHRRSSSQSKHGKRGSITNIVKGRFGDAFRRFESTAKTPEHERDQAPLTPTDQLIDSKGNATLTPIAGSEATGGLSDDDRSAIDETQDLSPEVRRELEKRQLAEEERRVEAAAAEYKQRVASQGQGKSRAVPSKASTIQNRVKNLLDESSKPAPANRTAEGYGKYTDTGKPLPMRPHQDQPAAQPRVPPVIARKPTNVPTQVPPQDLPYTKPSPSSSSSSSIRPNMPPPLPSASAPPTLNPRNPSGPPPRAPKPKALQTGGGGPSFPASASASSPTKPTPKDKPLPPVGGSNTTVHANVNPNVDGNDAAAAVETFDVDSFSRRYPSLSGLEMVETEIPKRGAVREV</sequence>
<feature type="compositionally biased region" description="Low complexity" evidence="12">
    <location>
        <begin position="935"/>
        <end position="947"/>
    </location>
</feature>
<keyword evidence="9" id="KW-0067">ATP-binding</keyword>
<dbReference type="PROSITE" id="PS00108">
    <property type="entry name" value="PROTEIN_KINASE_ST"/>
    <property type="match status" value="1"/>
</dbReference>
<dbReference type="Gene3D" id="1.10.510.10">
    <property type="entry name" value="Transferase(Phosphotransferase) domain 1"/>
    <property type="match status" value="1"/>
</dbReference>
<dbReference type="EMBL" id="ML975344">
    <property type="protein sequence ID" value="KAF1832197.1"/>
    <property type="molecule type" value="Genomic_DNA"/>
</dbReference>
<keyword evidence="8" id="KW-0418">Kinase</keyword>
<comment type="catalytic activity">
    <reaction evidence="11">
        <text>L-seryl-[protein] + ATP = O-phospho-L-seryl-[protein] + ADP + H(+)</text>
        <dbReference type="Rhea" id="RHEA:17989"/>
        <dbReference type="Rhea" id="RHEA-COMP:9863"/>
        <dbReference type="Rhea" id="RHEA-COMP:11604"/>
        <dbReference type="ChEBI" id="CHEBI:15378"/>
        <dbReference type="ChEBI" id="CHEBI:29999"/>
        <dbReference type="ChEBI" id="CHEBI:30616"/>
        <dbReference type="ChEBI" id="CHEBI:83421"/>
        <dbReference type="ChEBI" id="CHEBI:456216"/>
        <dbReference type="EC" id="2.7.11.1"/>
    </reaction>
</comment>
<evidence type="ECO:0000256" key="8">
    <source>
        <dbReference type="ARBA" id="ARBA00022777"/>
    </source>
</evidence>